<evidence type="ECO:0000256" key="2">
    <source>
        <dbReference type="SAM" id="MobiDB-lite"/>
    </source>
</evidence>
<evidence type="ECO:0000256" key="1">
    <source>
        <dbReference type="SAM" id="Coils"/>
    </source>
</evidence>
<comment type="caution">
    <text evidence="3">The sequence shown here is derived from an EMBL/GenBank/DDBJ whole genome shotgun (WGS) entry which is preliminary data.</text>
</comment>
<gene>
    <name evidence="3" type="ORF">Rsub_06076</name>
</gene>
<organism evidence="3 4">
    <name type="scientific">Raphidocelis subcapitata</name>
    <dbReference type="NCBI Taxonomy" id="307507"/>
    <lineage>
        <taxon>Eukaryota</taxon>
        <taxon>Viridiplantae</taxon>
        <taxon>Chlorophyta</taxon>
        <taxon>core chlorophytes</taxon>
        <taxon>Chlorophyceae</taxon>
        <taxon>CS clade</taxon>
        <taxon>Sphaeropleales</taxon>
        <taxon>Selenastraceae</taxon>
        <taxon>Raphidocelis</taxon>
    </lineage>
</organism>
<dbReference type="EMBL" id="BDRX01000044">
    <property type="protein sequence ID" value="GBF93744.1"/>
    <property type="molecule type" value="Genomic_DNA"/>
</dbReference>
<dbReference type="AlphaFoldDB" id="A0A2V0P1K3"/>
<proteinExistence type="predicted"/>
<sequence length="377" mass="40180">MPQGRDGAGGGRKRELASAMIARLEDELRKMQRRLEEEAALNLVARARIPLLGAFAECRVALGQRLAAEEAPEGQRAAAMAEALESMQRADELVGAVRRTLGSGEAPPPPAPPPAARGGGDEPACPALAAGDATACTNSSGASSSTATTVALAAGAGGGASGAAQQLGMGASLSRMIEIVIEATRLELDMDGFIAWWRARLSKLAVVLVQVQSGISTPESLEESLYEMSAAFGGLFLVRPWFAELMTLNMDKRAPERQPPGWWGRVARAMEPTERQVPLLHASFSWVRSANIALRGECDQIARRAVDAEAHDPEGHAALLFGLERLQRVYRVTVVAHKMVVMAALLQPPQLAMLYIQAWPYMPMLVGVLEDMAAETG</sequence>
<feature type="compositionally biased region" description="Pro residues" evidence="2">
    <location>
        <begin position="106"/>
        <end position="115"/>
    </location>
</feature>
<name>A0A2V0P1K3_9CHLO</name>
<dbReference type="Proteomes" id="UP000247498">
    <property type="component" value="Unassembled WGS sequence"/>
</dbReference>
<dbReference type="OrthoDB" id="10475786at2759"/>
<keyword evidence="1" id="KW-0175">Coiled coil</keyword>
<feature type="coiled-coil region" evidence="1">
    <location>
        <begin position="14"/>
        <end position="41"/>
    </location>
</feature>
<evidence type="ECO:0000313" key="3">
    <source>
        <dbReference type="EMBL" id="GBF93744.1"/>
    </source>
</evidence>
<reference evidence="3 4" key="1">
    <citation type="journal article" date="2018" name="Sci. Rep.">
        <title>Raphidocelis subcapitata (=Pseudokirchneriella subcapitata) provides an insight into genome evolution and environmental adaptations in the Sphaeropleales.</title>
        <authorList>
            <person name="Suzuki S."/>
            <person name="Yamaguchi H."/>
            <person name="Nakajima N."/>
            <person name="Kawachi M."/>
        </authorList>
    </citation>
    <scope>NUCLEOTIDE SEQUENCE [LARGE SCALE GENOMIC DNA]</scope>
    <source>
        <strain evidence="3 4">NIES-35</strain>
    </source>
</reference>
<dbReference type="InParanoid" id="A0A2V0P1K3"/>
<feature type="region of interest" description="Disordered" evidence="2">
    <location>
        <begin position="100"/>
        <end position="126"/>
    </location>
</feature>
<protein>
    <submittedName>
        <fullName evidence="3">Uncharacterized protein</fullName>
    </submittedName>
</protein>
<accession>A0A2V0P1K3</accession>
<keyword evidence="4" id="KW-1185">Reference proteome</keyword>
<evidence type="ECO:0000313" key="4">
    <source>
        <dbReference type="Proteomes" id="UP000247498"/>
    </source>
</evidence>